<name>A0A4Y5TZG2_9CAUD</name>
<protein>
    <submittedName>
        <fullName evidence="1">Uncharacterized protein</fullName>
    </submittedName>
</protein>
<accession>A0A4Y5TZG2</accession>
<reference evidence="1 2" key="1">
    <citation type="submission" date="2019-04" db="EMBL/GenBank/DDBJ databases">
        <title>Nine Novel Phages from a Plateau Lake in Southwest China Provide Insights into Aeromonas Phage Diversity.</title>
        <authorList>
            <person name="Xiao W."/>
            <person name="Bai M."/>
            <person name="Wang Y."/>
            <person name="Cui X."/>
        </authorList>
    </citation>
    <scope>NUCLEOTIDE SEQUENCE [LARGE SCALE GENOMIC DNA]</scope>
</reference>
<proteinExistence type="predicted"/>
<dbReference type="Proteomes" id="UP000316128">
    <property type="component" value="Segment"/>
</dbReference>
<gene>
    <name evidence="1" type="ORF">2L372D_122</name>
</gene>
<evidence type="ECO:0000313" key="2">
    <source>
        <dbReference type="Proteomes" id="UP000316128"/>
    </source>
</evidence>
<organism evidence="1 2">
    <name type="scientific">Aeromonas phage 2L372D</name>
    <dbReference type="NCBI Taxonomy" id="2588097"/>
    <lineage>
        <taxon>Viruses</taxon>
        <taxon>Duplodnaviria</taxon>
        <taxon>Heunggongvirae</taxon>
        <taxon>Uroviricota</taxon>
        <taxon>Caudoviricetes</taxon>
        <taxon>Plateaulakevirus</taxon>
        <taxon>Plateaulakevirus pv2L372D</taxon>
    </lineage>
</organism>
<keyword evidence="2" id="KW-1185">Reference proteome</keyword>
<dbReference type="EMBL" id="MK804893">
    <property type="protein sequence ID" value="QDB74036.1"/>
    <property type="molecule type" value="Genomic_DNA"/>
</dbReference>
<evidence type="ECO:0000313" key="1">
    <source>
        <dbReference type="EMBL" id="QDB74036.1"/>
    </source>
</evidence>
<sequence length="59" mass="6737">MKYGKHLTITKAISIVENMKQWKEKHKDNKNVPPADYTSYAVALSLLKDNGFNVEGENK</sequence>